<dbReference type="STRING" id="169427.SAMN05192548_103837"/>
<dbReference type="EMBL" id="JAVDRP010000028">
    <property type="protein sequence ID" value="MDR6412937.1"/>
    <property type="molecule type" value="Genomic_DNA"/>
</dbReference>
<evidence type="ECO:0000313" key="7">
    <source>
        <dbReference type="Proteomes" id="UP001264340"/>
    </source>
</evidence>
<dbReference type="OrthoDB" id="5295562at2"/>
<protein>
    <submittedName>
        <fullName evidence="4">HSP20 family protein</fullName>
    </submittedName>
    <submittedName>
        <fullName evidence="5">Heat shock protein Hsp20</fullName>
    </submittedName>
</protein>
<gene>
    <name evidence="4" type="ORF">J2804_006373</name>
    <name evidence="5" type="ORF">SAMN05192548_103837</name>
</gene>
<evidence type="ECO:0000259" key="3">
    <source>
        <dbReference type="PROSITE" id="PS01031"/>
    </source>
</evidence>
<dbReference type="InterPro" id="IPR008978">
    <property type="entry name" value="HSP20-like_chaperone"/>
</dbReference>
<evidence type="ECO:0000313" key="4">
    <source>
        <dbReference type="EMBL" id="MDR6412937.1"/>
    </source>
</evidence>
<dbReference type="KEGG" id="pts:CUJ90_09060"/>
<dbReference type="Pfam" id="PF00011">
    <property type="entry name" value="HSP20"/>
    <property type="match status" value="1"/>
</dbReference>
<evidence type="ECO:0000256" key="2">
    <source>
        <dbReference type="RuleBase" id="RU003616"/>
    </source>
</evidence>
<dbReference type="PROSITE" id="PS01031">
    <property type="entry name" value="SHSP"/>
    <property type="match status" value="1"/>
</dbReference>
<dbReference type="Proteomes" id="UP000184395">
    <property type="component" value="Unassembled WGS sequence"/>
</dbReference>
<dbReference type="PANTHER" id="PTHR11527">
    <property type="entry name" value="HEAT-SHOCK PROTEIN 20 FAMILY MEMBER"/>
    <property type="match status" value="1"/>
</dbReference>
<evidence type="ECO:0000313" key="6">
    <source>
        <dbReference type="Proteomes" id="UP000184395"/>
    </source>
</evidence>
<dbReference type="GeneID" id="301978316"/>
<reference evidence="5 6" key="1">
    <citation type="submission" date="2016-11" db="EMBL/GenBank/DDBJ databases">
        <authorList>
            <person name="Jaros S."/>
            <person name="Januszkiewicz K."/>
            <person name="Wedrychowicz H."/>
        </authorList>
    </citation>
    <scope>NUCLEOTIDE SEQUENCE [LARGE SCALE GENOMIC DNA]</scope>
    <source>
        <strain evidence="5 6">LMG 20594</strain>
    </source>
</reference>
<keyword evidence="7" id="KW-1185">Reference proteome</keyword>
<dbReference type="AlphaFoldDB" id="A0A1M6VC74"/>
<proteinExistence type="inferred from homology"/>
<dbReference type="SUPFAM" id="SSF49764">
    <property type="entry name" value="HSP20-like chaperones"/>
    <property type="match status" value="1"/>
</dbReference>
<comment type="similarity">
    <text evidence="1 2">Belongs to the small heat shock protein (HSP20) family.</text>
</comment>
<evidence type="ECO:0000256" key="1">
    <source>
        <dbReference type="PROSITE-ProRule" id="PRU00285"/>
    </source>
</evidence>
<dbReference type="Gene3D" id="2.60.40.790">
    <property type="match status" value="1"/>
</dbReference>
<dbReference type="Proteomes" id="UP001264340">
    <property type="component" value="Unassembled WGS sequence"/>
</dbReference>
<evidence type="ECO:0000313" key="5">
    <source>
        <dbReference type="EMBL" id="SHK79092.1"/>
    </source>
</evidence>
<keyword evidence="5" id="KW-0346">Stress response</keyword>
<reference evidence="4 7" key="2">
    <citation type="submission" date="2023-07" db="EMBL/GenBank/DDBJ databases">
        <title>Sorghum-associated microbial communities from plants grown in Nebraska, USA.</title>
        <authorList>
            <person name="Schachtman D."/>
        </authorList>
    </citation>
    <scope>NUCLEOTIDE SEQUENCE [LARGE SCALE GENOMIC DNA]</scope>
    <source>
        <strain evidence="4 7">DS1316</strain>
    </source>
</reference>
<accession>A0A1M6VC74</accession>
<dbReference type="CDD" id="cd06464">
    <property type="entry name" value="ACD_sHsps-like"/>
    <property type="match status" value="1"/>
</dbReference>
<dbReference type="EMBL" id="FRAB01000038">
    <property type="protein sequence ID" value="SHK79092.1"/>
    <property type="molecule type" value="Genomic_DNA"/>
</dbReference>
<dbReference type="InterPro" id="IPR031107">
    <property type="entry name" value="Small_HSP"/>
</dbReference>
<dbReference type="InterPro" id="IPR002068">
    <property type="entry name" value="A-crystallin/Hsp20_dom"/>
</dbReference>
<name>A0A1M6VC74_9BURK</name>
<dbReference type="RefSeq" id="WP_073431498.1">
    <property type="nucleotide sequence ID" value="NZ_CADFGY010000034.1"/>
</dbReference>
<feature type="domain" description="SHSP" evidence="3">
    <location>
        <begin position="34"/>
        <end position="145"/>
    </location>
</feature>
<organism evidence="5 6">
    <name type="scientific">Paraburkholderia terricola</name>
    <dbReference type="NCBI Taxonomy" id="169427"/>
    <lineage>
        <taxon>Bacteria</taxon>
        <taxon>Pseudomonadati</taxon>
        <taxon>Pseudomonadota</taxon>
        <taxon>Betaproteobacteria</taxon>
        <taxon>Burkholderiales</taxon>
        <taxon>Burkholderiaceae</taxon>
        <taxon>Paraburkholderia</taxon>
    </lineage>
</organism>
<sequence length="145" mass="15920">MSDFFFGLPLFDDFERLQRQMTNLLTGAPVSIRAGRFGAFPPINLGSTDDSVEIVAFAPGIDPAKLEVTVDKGLLTINGEREAAPDAEGESRSYARERFTGSFRRAVELPRDADPDNVRARYVNGCLIVTVGKRESSKPRSIAIQ</sequence>